<evidence type="ECO:0000313" key="1">
    <source>
        <dbReference type="EMBL" id="KAH7365593.1"/>
    </source>
</evidence>
<comment type="caution">
    <text evidence="1">The sequence shown here is derived from an EMBL/GenBank/DDBJ whole genome shotgun (WGS) entry which is preliminary data.</text>
</comment>
<proteinExistence type="predicted"/>
<dbReference type="AlphaFoldDB" id="A0A8T2STA8"/>
<dbReference type="Proteomes" id="UP000825935">
    <property type="component" value="Chromosome 18"/>
</dbReference>
<accession>A0A8T2STA8</accession>
<dbReference type="EMBL" id="CM035423">
    <property type="protein sequence ID" value="KAH7365593.1"/>
    <property type="molecule type" value="Genomic_DNA"/>
</dbReference>
<name>A0A8T2STA8_CERRI</name>
<keyword evidence="2" id="KW-1185">Reference proteome</keyword>
<reference evidence="1" key="1">
    <citation type="submission" date="2021-08" db="EMBL/GenBank/DDBJ databases">
        <title>WGS assembly of Ceratopteris richardii.</title>
        <authorList>
            <person name="Marchant D.B."/>
            <person name="Chen G."/>
            <person name="Jenkins J."/>
            <person name="Shu S."/>
            <person name="Leebens-Mack J."/>
            <person name="Grimwood J."/>
            <person name="Schmutz J."/>
            <person name="Soltis P."/>
            <person name="Soltis D."/>
            <person name="Chen Z.-H."/>
        </authorList>
    </citation>
    <scope>NUCLEOTIDE SEQUENCE</scope>
    <source>
        <strain evidence="1">Whitten #5841</strain>
        <tissue evidence="1">Leaf</tissue>
    </source>
</reference>
<sequence>MQAANKNKPRPKFKSVYVNMDSKRYLNMILEIDGMEPWSSAYLRRNGVYVFKNTKCNLTRVLLVVDTIFVGLRGQTKLLIFDLHACVHVCLVSTTLQTKSEITYTLSYPLDPNDVVENY</sequence>
<protein>
    <submittedName>
        <fullName evidence="1">Uncharacterized protein</fullName>
    </submittedName>
</protein>
<evidence type="ECO:0000313" key="2">
    <source>
        <dbReference type="Proteomes" id="UP000825935"/>
    </source>
</evidence>
<gene>
    <name evidence="1" type="ORF">KP509_18G036400</name>
</gene>
<organism evidence="1 2">
    <name type="scientific">Ceratopteris richardii</name>
    <name type="common">Triangle waterfern</name>
    <dbReference type="NCBI Taxonomy" id="49495"/>
    <lineage>
        <taxon>Eukaryota</taxon>
        <taxon>Viridiplantae</taxon>
        <taxon>Streptophyta</taxon>
        <taxon>Embryophyta</taxon>
        <taxon>Tracheophyta</taxon>
        <taxon>Polypodiopsida</taxon>
        <taxon>Polypodiidae</taxon>
        <taxon>Polypodiales</taxon>
        <taxon>Pteridineae</taxon>
        <taxon>Pteridaceae</taxon>
        <taxon>Parkerioideae</taxon>
        <taxon>Ceratopteris</taxon>
    </lineage>
</organism>